<dbReference type="EMBL" id="CP001706">
    <property type="protein sequence ID" value="ACV09938.1"/>
    <property type="molecule type" value="Genomic_DNA"/>
</dbReference>
<gene>
    <name evidence="2" type="ordered locus">Jden_2303</name>
</gene>
<reference evidence="2 3" key="1">
    <citation type="journal article" date="2009" name="Stand. Genomic Sci.">
        <title>Complete genome sequence of Jonesia denitrificans type strain (Prevot 55134).</title>
        <authorList>
            <person name="Pukall R."/>
            <person name="Gehrich-Schroter G."/>
            <person name="Lapidus A."/>
            <person name="Nolan M."/>
            <person name="Glavina Del Rio T."/>
            <person name="Lucas S."/>
            <person name="Chen F."/>
            <person name="Tice H."/>
            <person name="Pitluck S."/>
            <person name="Cheng J.F."/>
            <person name="Copeland A."/>
            <person name="Saunders E."/>
            <person name="Brettin T."/>
            <person name="Detter J.C."/>
            <person name="Bruce D."/>
            <person name="Goodwin L."/>
            <person name="Pati A."/>
            <person name="Ivanova N."/>
            <person name="Mavromatis K."/>
            <person name="Ovchinnikova G."/>
            <person name="Chen A."/>
            <person name="Palaniappan K."/>
            <person name="Land M."/>
            <person name="Hauser L."/>
            <person name="Chang Y.J."/>
            <person name="Jeffries C.D."/>
            <person name="Chain P."/>
            <person name="Goker M."/>
            <person name="Bristow J."/>
            <person name="Eisen J.A."/>
            <person name="Markowitz V."/>
            <person name="Hugenholtz P."/>
            <person name="Kyrpides N.C."/>
            <person name="Klenk H.P."/>
            <person name="Han C."/>
        </authorList>
    </citation>
    <scope>NUCLEOTIDE SEQUENCE [LARGE SCALE GENOMIC DNA]</scope>
    <source>
        <strain evidence="3">ATCC 14870 / DSM 20603 / BCRC 15368 / CIP 55.134 / JCM 11481 / NBRC 15587 / NCTC 10816 / Prevot 55134</strain>
    </source>
</reference>
<feature type="transmembrane region" description="Helical" evidence="1">
    <location>
        <begin position="39"/>
        <end position="59"/>
    </location>
</feature>
<keyword evidence="3" id="KW-1185">Reference proteome</keyword>
<dbReference type="Proteomes" id="UP000000628">
    <property type="component" value="Chromosome"/>
</dbReference>
<name>C7R250_JONDD</name>
<protein>
    <submittedName>
        <fullName evidence="2">Uncharacterized protein</fullName>
    </submittedName>
</protein>
<dbReference type="AlphaFoldDB" id="C7R250"/>
<evidence type="ECO:0000256" key="1">
    <source>
        <dbReference type="SAM" id="Phobius"/>
    </source>
</evidence>
<keyword evidence="1" id="KW-0812">Transmembrane</keyword>
<keyword evidence="1" id="KW-1133">Transmembrane helix</keyword>
<dbReference type="KEGG" id="jde:Jden_2303"/>
<keyword evidence="1" id="KW-0472">Membrane</keyword>
<evidence type="ECO:0000313" key="3">
    <source>
        <dbReference type="Proteomes" id="UP000000628"/>
    </source>
</evidence>
<proteinExistence type="predicted"/>
<evidence type="ECO:0000313" key="2">
    <source>
        <dbReference type="EMBL" id="ACV09938.1"/>
    </source>
</evidence>
<dbReference type="HOGENOM" id="CLU_2935370_0_0_11"/>
<organism evidence="2 3">
    <name type="scientific">Jonesia denitrificans (strain ATCC 14870 / DSM 20603 / BCRC 15368 / CIP 55.134 / JCM 11481 / NBRC 15587 / NCTC 10816 / Prevot 55134)</name>
    <name type="common">Listeria denitrificans</name>
    <dbReference type="NCBI Taxonomy" id="471856"/>
    <lineage>
        <taxon>Bacteria</taxon>
        <taxon>Bacillati</taxon>
        <taxon>Actinomycetota</taxon>
        <taxon>Actinomycetes</taxon>
        <taxon>Micrococcales</taxon>
        <taxon>Jonesiaceae</taxon>
        <taxon>Jonesia</taxon>
    </lineage>
</organism>
<dbReference type="STRING" id="471856.Jden_2303"/>
<dbReference type="RefSeq" id="WP_015772550.1">
    <property type="nucleotide sequence ID" value="NC_013174.1"/>
</dbReference>
<accession>C7R250</accession>
<sequence length="60" mass="6516">MTLALALTGVVFLALAIIMSILAEESSRWNTTKIYARIGYIALALSTTAFLTSIWTHALT</sequence>